<dbReference type="AlphaFoldDB" id="A0A1I4WMT4"/>
<keyword evidence="3" id="KW-1185">Reference proteome</keyword>
<dbReference type="SUPFAM" id="SSF88659">
    <property type="entry name" value="Sigma3 and sigma4 domains of RNA polymerase sigma factors"/>
    <property type="match status" value="1"/>
</dbReference>
<accession>A0A1I4WMT4</accession>
<gene>
    <name evidence="2" type="ORF">SAMN05216289_105126</name>
</gene>
<dbReference type="NCBIfam" id="TIGR02937">
    <property type="entry name" value="sigma70-ECF"/>
    <property type="match status" value="1"/>
</dbReference>
<feature type="domain" description="RNA polymerase sigma-70 ECF-like HTH" evidence="1">
    <location>
        <begin position="22"/>
        <end position="181"/>
    </location>
</feature>
<proteinExistence type="predicted"/>
<dbReference type="Pfam" id="PF07638">
    <property type="entry name" value="Sigma70_ECF"/>
    <property type="match status" value="1"/>
</dbReference>
<evidence type="ECO:0000313" key="2">
    <source>
        <dbReference type="EMBL" id="SFN14299.1"/>
    </source>
</evidence>
<dbReference type="NCBIfam" id="TIGR02999">
    <property type="entry name" value="Sig-70_X6"/>
    <property type="match status" value="1"/>
</dbReference>
<dbReference type="OrthoDB" id="128473at2"/>
<dbReference type="GO" id="GO:0006352">
    <property type="term" value="P:DNA-templated transcription initiation"/>
    <property type="evidence" value="ECO:0007669"/>
    <property type="project" value="InterPro"/>
</dbReference>
<dbReference type="STRING" id="578942.SAMN05216289_105126"/>
<dbReference type="InterPro" id="IPR053812">
    <property type="entry name" value="HTH_Sigma70_ECF-like"/>
</dbReference>
<dbReference type="InterPro" id="IPR036388">
    <property type="entry name" value="WH-like_DNA-bd_sf"/>
</dbReference>
<dbReference type="InterPro" id="IPR011517">
    <property type="entry name" value="RNA_pol_sigma70_ECF-like"/>
</dbReference>
<name>A0A1I4WMT4_9GAMM</name>
<protein>
    <submittedName>
        <fullName evidence="2">RNA polymerase sigma factor, TIGR02999 family</fullName>
    </submittedName>
</protein>
<dbReference type="InterPro" id="IPR014284">
    <property type="entry name" value="RNA_pol_sigma-70_dom"/>
</dbReference>
<dbReference type="Proteomes" id="UP000198575">
    <property type="component" value="Unassembled WGS sequence"/>
</dbReference>
<evidence type="ECO:0000259" key="1">
    <source>
        <dbReference type="Pfam" id="PF07638"/>
    </source>
</evidence>
<dbReference type="EMBL" id="FOVF01000005">
    <property type="protein sequence ID" value="SFN14299.1"/>
    <property type="molecule type" value="Genomic_DNA"/>
</dbReference>
<evidence type="ECO:0000313" key="3">
    <source>
        <dbReference type="Proteomes" id="UP000198575"/>
    </source>
</evidence>
<dbReference type="Gene3D" id="1.10.10.10">
    <property type="entry name" value="Winged helix-like DNA-binding domain superfamily/Winged helix DNA-binding domain"/>
    <property type="match status" value="1"/>
</dbReference>
<sequence>MTSHDATPAAARPALEDPGLRALMDLFYGDLRRIARRERFRAGAGATLCTTALVNEAWLKLQRTPAWQDQRHFLATAALAIRQVLVSDAQARFSFKRGQGESPMSLGEEGMQVPDAADEQIVQVNDALERLAALSPRLAQVVECRFFAGYSESETAQAMGLTDRTVRRDWVKARAWLFRELGEGAADGHV</sequence>
<reference evidence="2 3" key="1">
    <citation type="submission" date="2016-10" db="EMBL/GenBank/DDBJ databases">
        <authorList>
            <person name="de Groot N.N."/>
        </authorList>
    </citation>
    <scope>NUCLEOTIDE SEQUENCE [LARGE SCALE GENOMIC DNA]</scope>
    <source>
        <strain evidence="2 3">CGMCC 1.7659</strain>
    </source>
</reference>
<organism evidence="2 3">
    <name type="scientific">Dokdonella immobilis</name>
    <dbReference type="NCBI Taxonomy" id="578942"/>
    <lineage>
        <taxon>Bacteria</taxon>
        <taxon>Pseudomonadati</taxon>
        <taxon>Pseudomonadota</taxon>
        <taxon>Gammaproteobacteria</taxon>
        <taxon>Lysobacterales</taxon>
        <taxon>Rhodanobacteraceae</taxon>
        <taxon>Dokdonella</taxon>
    </lineage>
</organism>
<dbReference type="InterPro" id="IPR013324">
    <property type="entry name" value="RNA_pol_sigma_r3/r4-like"/>
</dbReference>
<dbReference type="GO" id="GO:0003700">
    <property type="term" value="F:DNA-binding transcription factor activity"/>
    <property type="evidence" value="ECO:0007669"/>
    <property type="project" value="InterPro"/>
</dbReference>